<evidence type="ECO:0000313" key="2">
    <source>
        <dbReference type="EMBL" id="OLP93807.1"/>
    </source>
</evidence>
<accession>A0A1Q9DF50</accession>
<dbReference type="EMBL" id="LSRX01000568">
    <property type="protein sequence ID" value="OLP93807.1"/>
    <property type="molecule type" value="Genomic_DNA"/>
</dbReference>
<sequence length="100" mass="10706">MSFHFLTKVLPLQNGVEGLSTIKEIVSSWGKGHALAGCCNIVSAIAEPGHIKHWAANPPYITFGEFSGAPTERTQQVKAILDATPGMEVWAIAWGGLSYP</sequence>
<protein>
    <recommendedName>
        <fullName evidence="1">Ketopantoate reductase N-terminal domain-containing protein</fullName>
    </recommendedName>
</protein>
<organism evidence="2 3">
    <name type="scientific">Symbiodinium microadriaticum</name>
    <name type="common">Dinoflagellate</name>
    <name type="synonym">Zooxanthella microadriatica</name>
    <dbReference type="NCBI Taxonomy" id="2951"/>
    <lineage>
        <taxon>Eukaryota</taxon>
        <taxon>Sar</taxon>
        <taxon>Alveolata</taxon>
        <taxon>Dinophyceae</taxon>
        <taxon>Suessiales</taxon>
        <taxon>Symbiodiniaceae</taxon>
        <taxon>Symbiodinium</taxon>
    </lineage>
</organism>
<keyword evidence="3" id="KW-1185">Reference proteome</keyword>
<proteinExistence type="predicted"/>
<dbReference type="Proteomes" id="UP000186817">
    <property type="component" value="Unassembled WGS sequence"/>
</dbReference>
<evidence type="ECO:0000259" key="1">
    <source>
        <dbReference type="Pfam" id="PF02558"/>
    </source>
</evidence>
<reference evidence="2 3" key="1">
    <citation type="submission" date="2016-02" db="EMBL/GenBank/DDBJ databases">
        <title>Genome analysis of coral dinoflagellate symbionts highlights evolutionary adaptations to a symbiotic lifestyle.</title>
        <authorList>
            <person name="Aranda M."/>
            <person name="Li Y."/>
            <person name="Liew Y.J."/>
            <person name="Baumgarten S."/>
            <person name="Simakov O."/>
            <person name="Wilson M."/>
            <person name="Piel J."/>
            <person name="Ashoor H."/>
            <person name="Bougouffa S."/>
            <person name="Bajic V.B."/>
            <person name="Ryu T."/>
            <person name="Ravasi T."/>
            <person name="Bayer T."/>
            <person name="Micklem G."/>
            <person name="Kim H."/>
            <person name="Bhak J."/>
            <person name="Lajeunesse T.C."/>
            <person name="Voolstra C.R."/>
        </authorList>
    </citation>
    <scope>NUCLEOTIDE SEQUENCE [LARGE SCALE GENOMIC DNA]</scope>
    <source>
        <strain evidence="2 3">CCMP2467</strain>
    </source>
</reference>
<evidence type="ECO:0000313" key="3">
    <source>
        <dbReference type="Proteomes" id="UP000186817"/>
    </source>
</evidence>
<dbReference type="InterPro" id="IPR013332">
    <property type="entry name" value="KPR_N"/>
</dbReference>
<dbReference type="AlphaFoldDB" id="A0A1Q9DF50"/>
<comment type="caution">
    <text evidence="2">The sequence shown here is derived from an EMBL/GenBank/DDBJ whole genome shotgun (WGS) entry which is preliminary data.</text>
</comment>
<feature type="domain" description="Ketopantoate reductase N-terminal" evidence="1">
    <location>
        <begin position="7"/>
        <end position="67"/>
    </location>
</feature>
<dbReference type="Pfam" id="PF02558">
    <property type="entry name" value="ApbA"/>
    <property type="match status" value="1"/>
</dbReference>
<name>A0A1Q9DF50_SYMMI</name>
<dbReference type="OrthoDB" id="442759at2759"/>
<gene>
    <name evidence="2" type="ORF">AK812_SmicGene24242</name>
</gene>
<dbReference type="Gene3D" id="3.40.50.720">
    <property type="entry name" value="NAD(P)-binding Rossmann-like Domain"/>
    <property type="match status" value="1"/>
</dbReference>